<organism evidence="3 4">
    <name type="scientific">Mucilaginibacter auburnensis</name>
    <dbReference type="NCBI Taxonomy" id="1457233"/>
    <lineage>
        <taxon>Bacteria</taxon>
        <taxon>Pseudomonadati</taxon>
        <taxon>Bacteroidota</taxon>
        <taxon>Sphingobacteriia</taxon>
        <taxon>Sphingobacteriales</taxon>
        <taxon>Sphingobacteriaceae</taxon>
        <taxon>Mucilaginibacter</taxon>
    </lineage>
</organism>
<dbReference type="Pfam" id="PF01408">
    <property type="entry name" value="GFO_IDH_MocA"/>
    <property type="match status" value="1"/>
</dbReference>
<evidence type="ECO:0000313" key="4">
    <source>
        <dbReference type="Proteomes" id="UP000242687"/>
    </source>
</evidence>
<comment type="caution">
    <text evidence="3">The sequence shown here is derived from an EMBL/GenBank/DDBJ whole genome shotgun (WGS) entry which is preliminary data.</text>
</comment>
<dbReference type="SUPFAM" id="SSF51735">
    <property type="entry name" value="NAD(P)-binding Rossmann-fold domains"/>
    <property type="match status" value="1"/>
</dbReference>
<dbReference type="InterPro" id="IPR036291">
    <property type="entry name" value="NAD(P)-bd_dom_sf"/>
</dbReference>
<proteinExistence type="predicted"/>
<dbReference type="EMBL" id="PGFJ01000002">
    <property type="protein sequence ID" value="PJJ80407.1"/>
    <property type="molecule type" value="Genomic_DNA"/>
</dbReference>
<dbReference type="Proteomes" id="UP000242687">
    <property type="component" value="Unassembled WGS sequence"/>
</dbReference>
<evidence type="ECO:0000259" key="1">
    <source>
        <dbReference type="Pfam" id="PF01408"/>
    </source>
</evidence>
<reference evidence="3 4" key="1">
    <citation type="submission" date="2017-11" db="EMBL/GenBank/DDBJ databases">
        <title>Genomic Encyclopedia of Archaeal and Bacterial Type Strains, Phase II (KMG-II): From Individual Species to Whole Genera.</title>
        <authorList>
            <person name="Goeker M."/>
        </authorList>
    </citation>
    <scope>NUCLEOTIDE SEQUENCE [LARGE SCALE GENOMIC DNA]</scope>
    <source>
        <strain evidence="3 4">DSM 28175</strain>
    </source>
</reference>
<dbReference type="InterPro" id="IPR032459">
    <property type="entry name" value="Oxidoreduct_C"/>
</dbReference>
<sequence>MMTALFAACSPKKDDKSAFSVHLITVDPGHFHAALVQKSMYPEVDTVVHVYAPEGDDLQQHMDRIHAYNTREENPTEWKEKIHVGTHFFDEMLEQKKGNVVVLAGNNQKKTDYIKRSVDAGLNVLSDKPMAIDATGFETLKSAFESAKKNDVLLYDIMTERYEITTVLQRELSMLPEVFGTLEQGTPENPAVTKESVHHFYKYVSGNVLVRPTWFMDAAQQGEGIVDVTTHLVDLVQWECFPEKAIDYKKDIRLQSAKRWQTDMTLSQFKTITGVNQFPDFLKKDIVQDSVLKIYSNGEINYTIKGVHAKVSVTWNYKAPEGTGDTHFSTMRGTKANLSIKQGAEQQYKPELYIEQATGQAPLNEQVLQQQIEKLQAKYPGIALKKVKNGWWVTIPDNFKEGHEAHFARVMEKFLEYFKNKNMPAWEVPNMLAKYYTTTAALELAKKSK</sequence>
<dbReference type="AlphaFoldDB" id="A0A2H9VPY7"/>
<name>A0A2H9VPY7_9SPHI</name>
<dbReference type="Pfam" id="PF16490">
    <property type="entry name" value="Oxidoreduct_C"/>
    <property type="match status" value="1"/>
</dbReference>
<feature type="domain" description="Gfo/Idh/MocA-like oxidoreductase N-terminal" evidence="1">
    <location>
        <begin position="50"/>
        <end position="149"/>
    </location>
</feature>
<keyword evidence="4" id="KW-1185">Reference proteome</keyword>
<protein>
    <submittedName>
        <fullName evidence="3">Oxidoreductase family protein</fullName>
    </submittedName>
</protein>
<evidence type="ECO:0000313" key="3">
    <source>
        <dbReference type="EMBL" id="PJJ80407.1"/>
    </source>
</evidence>
<dbReference type="GO" id="GO:0016491">
    <property type="term" value="F:oxidoreductase activity"/>
    <property type="evidence" value="ECO:0007669"/>
    <property type="project" value="UniProtKB-KW"/>
</dbReference>
<dbReference type="InterPro" id="IPR000683">
    <property type="entry name" value="Gfo/Idh/MocA-like_OxRdtase_N"/>
</dbReference>
<feature type="domain" description="Putative oxidoreductase C-terminal" evidence="2">
    <location>
        <begin position="168"/>
        <end position="446"/>
    </location>
</feature>
<gene>
    <name evidence="3" type="ORF">CLV57_3558</name>
</gene>
<evidence type="ECO:0000259" key="2">
    <source>
        <dbReference type="Pfam" id="PF16490"/>
    </source>
</evidence>
<dbReference type="GO" id="GO:0000166">
    <property type="term" value="F:nucleotide binding"/>
    <property type="evidence" value="ECO:0007669"/>
    <property type="project" value="InterPro"/>
</dbReference>
<accession>A0A2H9VPY7</accession>
<dbReference type="Gene3D" id="3.40.50.720">
    <property type="entry name" value="NAD(P)-binding Rossmann-like Domain"/>
    <property type="match status" value="1"/>
</dbReference>